<proteinExistence type="predicted"/>
<evidence type="ECO:0000256" key="1">
    <source>
        <dbReference type="SAM" id="MobiDB-lite"/>
    </source>
</evidence>
<reference evidence="2" key="1">
    <citation type="submission" date="2024-08" db="EMBL/GenBank/DDBJ databases">
        <authorList>
            <person name="Yu S.T."/>
        </authorList>
    </citation>
    <scope>NUCLEOTIDE SEQUENCE</scope>
    <source>
        <strain evidence="2">R33</strain>
    </source>
</reference>
<evidence type="ECO:0000313" key="2">
    <source>
        <dbReference type="EMBL" id="XDV62819.1"/>
    </source>
</evidence>
<feature type="region of interest" description="Disordered" evidence="1">
    <location>
        <begin position="111"/>
        <end position="154"/>
    </location>
</feature>
<dbReference type="EMBL" id="CP165727">
    <property type="protein sequence ID" value="XDV62819.1"/>
    <property type="molecule type" value="Genomic_DNA"/>
</dbReference>
<feature type="compositionally biased region" description="Low complexity" evidence="1">
    <location>
        <begin position="112"/>
        <end position="128"/>
    </location>
</feature>
<protein>
    <submittedName>
        <fullName evidence="2">Uncharacterized protein</fullName>
    </submittedName>
</protein>
<organism evidence="2">
    <name type="scientific">Streptomyces sp. R33</name>
    <dbReference type="NCBI Taxonomy" id="3238629"/>
    <lineage>
        <taxon>Bacteria</taxon>
        <taxon>Bacillati</taxon>
        <taxon>Actinomycetota</taxon>
        <taxon>Actinomycetes</taxon>
        <taxon>Kitasatosporales</taxon>
        <taxon>Streptomycetaceae</taxon>
        <taxon>Streptomyces</taxon>
    </lineage>
</organism>
<accession>A0AB39XZ46</accession>
<sequence length="154" mass="17190">MAWRLLRALAVSRYEDITGEDSRLWDTLNRVLDDALDPRDVRPLTASMAVALGSLTDRASRQIRTGLTEQTRSRARFLLREVHDRLRLDTQDLGLLRRLAWMTGEVVDEVLDPAPSDTTPAPTTDETSVGFAPTRWARQRSRGPAVVTPPAASV</sequence>
<gene>
    <name evidence="2" type="ORF">AB5J51_07635</name>
</gene>
<dbReference type="RefSeq" id="WP_369777239.1">
    <property type="nucleotide sequence ID" value="NZ_CP165727.1"/>
</dbReference>
<name>A0AB39XZ46_9ACTN</name>
<dbReference type="AlphaFoldDB" id="A0AB39XZ46"/>